<dbReference type="InterPro" id="IPR036691">
    <property type="entry name" value="Endo/exonu/phosph_ase_sf"/>
</dbReference>
<evidence type="ECO:0000259" key="2">
    <source>
        <dbReference type="Pfam" id="PF03372"/>
    </source>
</evidence>
<gene>
    <name evidence="3" type="ORF">F0U60_24735</name>
</gene>
<evidence type="ECO:0000313" key="4">
    <source>
        <dbReference type="Proteomes" id="UP001611383"/>
    </source>
</evidence>
<dbReference type="PANTHER" id="PTHR14859:SF1">
    <property type="entry name" value="PGAP2-INTERACTING PROTEIN"/>
    <property type="match status" value="1"/>
</dbReference>
<feature type="signal peptide" evidence="1">
    <location>
        <begin position="1"/>
        <end position="25"/>
    </location>
</feature>
<accession>A0ABY9WV53</accession>
<feature type="domain" description="Endonuclease/exonuclease/phosphatase" evidence="2">
    <location>
        <begin position="115"/>
        <end position="439"/>
    </location>
</feature>
<dbReference type="Gene3D" id="3.60.10.10">
    <property type="entry name" value="Endonuclease/exonuclease/phosphatase"/>
    <property type="match status" value="1"/>
</dbReference>
<keyword evidence="1" id="KW-0732">Signal</keyword>
<feature type="chain" id="PRO_5046959866" description="Endonuclease/exonuclease/phosphatase domain-containing protein" evidence="1">
    <location>
        <begin position="26"/>
        <end position="449"/>
    </location>
</feature>
<name>A0ABY9WV53_9BACT</name>
<dbReference type="InterPro" id="IPR005135">
    <property type="entry name" value="Endo/exonuclease/phosphatase"/>
</dbReference>
<organism evidence="3 4">
    <name type="scientific">Archangium minus</name>
    <dbReference type="NCBI Taxonomy" id="83450"/>
    <lineage>
        <taxon>Bacteria</taxon>
        <taxon>Pseudomonadati</taxon>
        <taxon>Myxococcota</taxon>
        <taxon>Myxococcia</taxon>
        <taxon>Myxococcales</taxon>
        <taxon>Cystobacterineae</taxon>
        <taxon>Archangiaceae</taxon>
        <taxon>Archangium</taxon>
    </lineage>
</organism>
<evidence type="ECO:0000256" key="1">
    <source>
        <dbReference type="SAM" id="SignalP"/>
    </source>
</evidence>
<keyword evidence="4" id="KW-1185">Reference proteome</keyword>
<dbReference type="Pfam" id="PF03372">
    <property type="entry name" value="Exo_endo_phos"/>
    <property type="match status" value="1"/>
</dbReference>
<sequence length="449" mass="50542">MICSYVRQVIVVSARGVLLSMRALLAPGDAAPCTLAVGVAPAVEARRRRPHDGGSRGTLAPRMRRTLPLLLLPFLLTSCEWVVDPLSFTREEVPRFKARAEHPAPVANPTSLKVMAWNVKYGACRIDFWFDFWGDRVQMSESEVTDCLTRVAALIREYDPDILMTEEIEVGSKRSAYIDQVRFLLENTNLRYAAYMSTWDSRYVPSEGVGRIDLGNAILSRYPIIKAERIRQEDRTDQDPLTATFYIRRAIGRAEVDVGNGRTLAAYVVHTEAYDQDGTKQKQIQQIYDVLRAETLPWVIGGDFNELPPVCDERAAAGTPESCEGKLRLSGFLDERESSKGTEFEQPPYTPSVMKRFYDDFEPSISLARYGVGEENQRPYFTHTVLGPDSRNDQGQPGAWNRTLDYLFIRKGEVWTDTDVLQGPGRLGVQSDASRLSDHAPVVGTWRLP</sequence>
<evidence type="ECO:0000313" key="3">
    <source>
        <dbReference type="EMBL" id="WNG46976.1"/>
    </source>
</evidence>
<protein>
    <recommendedName>
        <fullName evidence="2">Endonuclease/exonuclease/phosphatase domain-containing protein</fullName>
    </recommendedName>
</protein>
<proteinExistence type="predicted"/>
<dbReference type="SUPFAM" id="SSF56219">
    <property type="entry name" value="DNase I-like"/>
    <property type="match status" value="1"/>
</dbReference>
<dbReference type="InterPro" id="IPR051916">
    <property type="entry name" value="GPI-anchor_lipid_remodeler"/>
</dbReference>
<dbReference type="PANTHER" id="PTHR14859">
    <property type="entry name" value="CALCOFLUOR WHITE HYPERSENSITIVE PROTEIN PRECURSOR"/>
    <property type="match status" value="1"/>
</dbReference>
<dbReference type="EMBL" id="CP043494">
    <property type="protein sequence ID" value="WNG46976.1"/>
    <property type="molecule type" value="Genomic_DNA"/>
</dbReference>
<reference evidence="3 4" key="1">
    <citation type="submission" date="2019-08" db="EMBL/GenBank/DDBJ databases">
        <title>Archangium and Cystobacter genomes.</title>
        <authorList>
            <person name="Chen I.-C.K."/>
            <person name="Wielgoss S."/>
        </authorList>
    </citation>
    <scope>NUCLEOTIDE SEQUENCE [LARGE SCALE GENOMIC DNA]</scope>
    <source>
        <strain evidence="3 4">Cbm 6</strain>
    </source>
</reference>
<dbReference type="Proteomes" id="UP001611383">
    <property type="component" value="Chromosome"/>
</dbReference>